<accession>A0A1G7ZL58</accession>
<organism evidence="1 2">
    <name type="scientific">Propionivibrio dicarboxylicus</name>
    <dbReference type="NCBI Taxonomy" id="83767"/>
    <lineage>
        <taxon>Bacteria</taxon>
        <taxon>Pseudomonadati</taxon>
        <taxon>Pseudomonadota</taxon>
        <taxon>Betaproteobacteria</taxon>
        <taxon>Rhodocyclales</taxon>
        <taxon>Rhodocyclaceae</taxon>
        <taxon>Propionivibrio</taxon>
    </lineage>
</organism>
<reference evidence="1 2" key="1">
    <citation type="submission" date="2016-10" db="EMBL/GenBank/DDBJ databases">
        <authorList>
            <person name="de Groot N.N."/>
        </authorList>
    </citation>
    <scope>NUCLEOTIDE SEQUENCE [LARGE SCALE GENOMIC DNA]</scope>
    <source>
        <strain evidence="1 2">DSM 5885</strain>
    </source>
</reference>
<dbReference type="Proteomes" id="UP000198607">
    <property type="component" value="Unassembled WGS sequence"/>
</dbReference>
<evidence type="ECO:0000313" key="2">
    <source>
        <dbReference type="Proteomes" id="UP000198607"/>
    </source>
</evidence>
<evidence type="ECO:0000313" key="1">
    <source>
        <dbReference type="EMBL" id="SDH09501.1"/>
    </source>
</evidence>
<gene>
    <name evidence="1" type="ORF">SAMN05660652_01209</name>
</gene>
<keyword evidence="2" id="KW-1185">Reference proteome</keyword>
<dbReference type="STRING" id="83767.SAMN05660652_01209"/>
<protein>
    <submittedName>
        <fullName evidence="1">Uncharacterized protein</fullName>
    </submittedName>
</protein>
<sequence length="109" mass="12074">MRIHIDEASPGVLEHLAARHLGACAASDDALLAKLATHYPVLQQDEERATWTVAIAAPTRSFTGQTERAALLRACLSRCCGDFFELDEDWIADQLNYRTLWSNAARCAE</sequence>
<dbReference type="RefSeq" id="WP_091935289.1">
    <property type="nucleotide sequence ID" value="NZ_FNCY01000003.1"/>
</dbReference>
<dbReference type="AlphaFoldDB" id="A0A1G7ZL58"/>
<proteinExistence type="predicted"/>
<dbReference type="EMBL" id="FNCY01000003">
    <property type="protein sequence ID" value="SDH09501.1"/>
    <property type="molecule type" value="Genomic_DNA"/>
</dbReference>
<name>A0A1G7ZL58_9RHOO</name>